<accession>A0A6B2EBC4</accession>
<dbReference type="InterPro" id="IPR011990">
    <property type="entry name" value="TPR-like_helical_dom_sf"/>
</dbReference>
<dbReference type="Pfam" id="PF08238">
    <property type="entry name" value="Sel1"/>
    <property type="match status" value="2"/>
</dbReference>
<dbReference type="PANTHER" id="PTHR45011:SF1">
    <property type="entry name" value="DAP3-BINDING CELL DEATH ENHANCER 1"/>
    <property type="match status" value="1"/>
</dbReference>
<dbReference type="SUPFAM" id="SSF81901">
    <property type="entry name" value="HCP-like"/>
    <property type="match status" value="1"/>
</dbReference>
<dbReference type="EMBL" id="GIFK01001615">
    <property type="protein sequence ID" value="NBJ59318.1"/>
    <property type="molecule type" value="Transcribed_RNA"/>
</dbReference>
<dbReference type="SMART" id="SM00671">
    <property type="entry name" value="SEL1"/>
    <property type="match status" value="2"/>
</dbReference>
<protein>
    <submittedName>
        <fullName evidence="1">Putative extracellular protein sel-1</fullName>
    </submittedName>
</protein>
<organism evidence="1">
    <name type="scientific">Phlebotomus kandelakii</name>
    <dbReference type="NCBI Taxonomy" id="1109342"/>
    <lineage>
        <taxon>Eukaryota</taxon>
        <taxon>Metazoa</taxon>
        <taxon>Ecdysozoa</taxon>
        <taxon>Arthropoda</taxon>
        <taxon>Hexapoda</taxon>
        <taxon>Insecta</taxon>
        <taxon>Pterygota</taxon>
        <taxon>Neoptera</taxon>
        <taxon>Endopterygota</taxon>
        <taxon>Diptera</taxon>
        <taxon>Nematocera</taxon>
        <taxon>Psychodoidea</taxon>
        <taxon>Psychodidae</taxon>
        <taxon>Phlebotomus</taxon>
        <taxon>Larroussius</taxon>
    </lineage>
</organism>
<reference evidence="1" key="1">
    <citation type="submission" date="2019-10" db="EMBL/GenBank/DDBJ databases">
        <title>Short sand fly seasons in Tbilisi, Georgia, hinder development of host immunity to saliva of the visceral leishmaniasis vector Phlebotomus kandelakii.</title>
        <authorList>
            <person name="Oliveira F."/>
            <person name="Giorgobiani E."/>
            <person name="Guimaraes-Costa A.B."/>
            <person name="Abdeladhim M."/>
            <person name="Oristian J."/>
            <person name="Tskhvaradze L."/>
            <person name="Tsertsvadze N."/>
            <person name="Zakalashvili M."/>
            <person name="Valenzuela J.G."/>
            <person name="Kamhawi S."/>
        </authorList>
    </citation>
    <scope>NUCLEOTIDE SEQUENCE</scope>
    <source>
        <strain evidence="1">Wild-capture in Tbilisi</strain>
        <tissue evidence="1">Salivary glands</tissue>
    </source>
</reference>
<dbReference type="Gene3D" id="1.25.40.10">
    <property type="entry name" value="Tetratricopeptide repeat domain"/>
    <property type="match status" value="1"/>
</dbReference>
<dbReference type="InterPro" id="IPR006597">
    <property type="entry name" value="Sel1-like"/>
</dbReference>
<dbReference type="AlphaFoldDB" id="A0A6B2EBC4"/>
<sequence>MWNYVSRRIKDTLEKTANIFDVGRAHFTQFECPLTRRQAVVRFRKGKCSLVPFRRSSCITSDFKASESGQDEFKERIPHEKLNQSWIGAITWSSAIICGWYTSQLLCMRRRQLAWERRSAYHPAIHALLPPHRSLHTRVAFAAPGKELGSGKTDFPLDPSTFIHNVSNDEAREEPKNSTEKMTIRDAAENLKGLIGDTHFHFAVQSLNGSNFEEAVFHFRLATVHRHASGTFNLGLCYERGLGVKRDLRQAMECYQMATELGHAKAMYNLGVFYVHGLGGLKRSRRLARQLFQAAAQLGQEDAQAALKTTHKSKIDFPIQMASNLRPIEAT</sequence>
<dbReference type="InterPro" id="IPR052748">
    <property type="entry name" value="ISR_Activator"/>
</dbReference>
<evidence type="ECO:0000313" key="1">
    <source>
        <dbReference type="EMBL" id="NBJ59318.1"/>
    </source>
</evidence>
<proteinExistence type="predicted"/>
<name>A0A6B2EBC4_9DIPT</name>
<dbReference type="PANTHER" id="PTHR45011">
    <property type="entry name" value="DAP3-BINDING CELL DEATH ENHANCER 1"/>
    <property type="match status" value="1"/>
</dbReference>